<organism evidence="1 2">
    <name type="scientific">Enterococcus faecalis</name>
    <name type="common">Streptococcus faecalis</name>
    <dbReference type="NCBI Taxonomy" id="1351"/>
    <lineage>
        <taxon>Bacteria</taxon>
        <taxon>Bacillati</taxon>
        <taxon>Bacillota</taxon>
        <taxon>Bacilli</taxon>
        <taxon>Lactobacillales</taxon>
        <taxon>Enterococcaceae</taxon>
        <taxon>Enterococcus</taxon>
    </lineage>
</organism>
<evidence type="ECO:0000313" key="2">
    <source>
        <dbReference type="Proteomes" id="UP001317613"/>
    </source>
</evidence>
<sequence length="74" mass="8432">MKQKYVSHLNTINITLGDVHFKGNISKESYKTRISNKKTLKSIDFTLIASKYSICNVLLNNKKSRLGEGDSREI</sequence>
<protein>
    <submittedName>
        <fullName evidence="1">Uncharacterized protein</fullName>
    </submittedName>
</protein>
<dbReference type="EMBL" id="AP026729">
    <property type="protein sequence ID" value="BDQ60069.1"/>
    <property type="molecule type" value="Genomic_DNA"/>
</dbReference>
<gene>
    <name evidence="1" type="ORF">EfsSVR2332_01470</name>
</gene>
<reference evidence="1" key="1">
    <citation type="submission" date="2022-08" db="EMBL/GenBank/DDBJ databases">
        <title>Molecular epidemiological analysis of five strains of VanD-type vancomycin-resistant Enterococcus faecalis.</title>
        <authorList>
            <person name="Mimura K."/>
            <person name="Hashimoto Y."/>
            <person name="Tomita H."/>
        </authorList>
    </citation>
    <scope>NUCLEOTIDE SEQUENCE</scope>
    <source>
        <strain evidence="1">SVR2332</strain>
    </source>
</reference>
<name>A0AC59HKC8_ENTFL</name>
<dbReference type="Proteomes" id="UP001317613">
    <property type="component" value="Chromosome"/>
</dbReference>
<evidence type="ECO:0000313" key="1">
    <source>
        <dbReference type="EMBL" id="BDQ60069.1"/>
    </source>
</evidence>
<accession>A0AC59HKC8</accession>
<proteinExistence type="predicted"/>